<keyword evidence="2" id="KW-1185">Reference proteome</keyword>
<reference evidence="1" key="2">
    <citation type="submission" date="2022-01" db="EMBL/GenBank/DDBJ databases">
        <authorList>
            <person name="Yamashiro T."/>
            <person name="Shiraishi A."/>
            <person name="Satake H."/>
            <person name="Nakayama K."/>
        </authorList>
    </citation>
    <scope>NUCLEOTIDE SEQUENCE</scope>
</reference>
<accession>A0ABQ5AUI1</accession>
<dbReference type="EMBL" id="BQNB010012624">
    <property type="protein sequence ID" value="GJT05906.1"/>
    <property type="molecule type" value="Genomic_DNA"/>
</dbReference>
<evidence type="ECO:0000313" key="2">
    <source>
        <dbReference type="Proteomes" id="UP001151760"/>
    </source>
</evidence>
<sequence>MVHPPYEVMEEIVQPCPSPPKTSPLVDDDLVEEEAIEVPNDFGEPKNLEEFFMNDDINGDLGDFLIDNDLLPSTDLDSFGAFLDSDNGMGIRLDDLGEEIKDFLDAQDPMISSNKGINPPLRP</sequence>
<dbReference type="Proteomes" id="UP001151760">
    <property type="component" value="Unassembled WGS sequence"/>
</dbReference>
<name>A0ABQ5AUI1_9ASTR</name>
<comment type="caution">
    <text evidence="1">The sequence shown here is derived from an EMBL/GenBank/DDBJ whole genome shotgun (WGS) entry which is preliminary data.</text>
</comment>
<evidence type="ECO:0000313" key="1">
    <source>
        <dbReference type="EMBL" id="GJT05906.1"/>
    </source>
</evidence>
<protein>
    <submittedName>
        <fullName evidence="1">Uncharacterized protein</fullName>
    </submittedName>
</protein>
<proteinExistence type="predicted"/>
<organism evidence="1 2">
    <name type="scientific">Tanacetum coccineum</name>
    <dbReference type="NCBI Taxonomy" id="301880"/>
    <lineage>
        <taxon>Eukaryota</taxon>
        <taxon>Viridiplantae</taxon>
        <taxon>Streptophyta</taxon>
        <taxon>Embryophyta</taxon>
        <taxon>Tracheophyta</taxon>
        <taxon>Spermatophyta</taxon>
        <taxon>Magnoliopsida</taxon>
        <taxon>eudicotyledons</taxon>
        <taxon>Gunneridae</taxon>
        <taxon>Pentapetalae</taxon>
        <taxon>asterids</taxon>
        <taxon>campanulids</taxon>
        <taxon>Asterales</taxon>
        <taxon>Asteraceae</taxon>
        <taxon>Asteroideae</taxon>
        <taxon>Anthemideae</taxon>
        <taxon>Anthemidinae</taxon>
        <taxon>Tanacetum</taxon>
    </lineage>
</organism>
<gene>
    <name evidence="1" type="ORF">Tco_0840368</name>
</gene>
<reference evidence="1" key="1">
    <citation type="journal article" date="2022" name="Int. J. Mol. Sci.">
        <title>Draft Genome of Tanacetum Coccineum: Genomic Comparison of Closely Related Tanacetum-Family Plants.</title>
        <authorList>
            <person name="Yamashiro T."/>
            <person name="Shiraishi A."/>
            <person name="Nakayama K."/>
            <person name="Satake H."/>
        </authorList>
    </citation>
    <scope>NUCLEOTIDE SEQUENCE</scope>
</reference>